<keyword evidence="1 2" id="KW-0902">Two-component regulatory system</keyword>
<feature type="compositionally biased region" description="Basic and acidic residues" evidence="3">
    <location>
        <begin position="26"/>
        <end position="37"/>
    </location>
</feature>
<dbReference type="GO" id="GO:0009736">
    <property type="term" value="P:cytokinin-activated signaling pathway"/>
    <property type="evidence" value="ECO:0007669"/>
    <property type="project" value="UniProtKB-KW"/>
</dbReference>
<dbReference type="GO" id="GO:0005634">
    <property type="term" value="C:nucleus"/>
    <property type="evidence" value="ECO:0007669"/>
    <property type="project" value="UniProtKB-SubCell"/>
</dbReference>
<dbReference type="GO" id="GO:0043424">
    <property type="term" value="F:protein histidine kinase binding"/>
    <property type="evidence" value="ECO:0007669"/>
    <property type="project" value="UniProtKB-UniRule"/>
</dbReference>
<dbReference type="PANTHER" id="PTHR28242:SF30">
    <property type="entry name" value="HISTIDINE-CONTAINING PHOSPHOTRANSFER PROTEIN 2"/>
    <property type="match status" value="1"/>
</dbReference>
<dbReference type="InterPro" id="IPR045871">
    <property type="entry name" value="AHP1-5/YPD1"/>
</dbReference>
<evidence type="ECO:0000256" key="1">
    <source>
        <dbReference type="ARBA" id="ARBA00023012"/>
    </source>
</evidence>
<keyword evidence="5" id="KW-1185">Reference proteome</keyword>
<feature type="compositionally biased region" description="Low complexity" evidence="3">
    <location>
        <begin position="43"/>
        <end position="63"/>
    </location>
</feature>
<sequence>MVNTLVLGRFTPTGSRPQVSATESSDFEKAKTQEQSKELLTMSASTSSSAPAPAPASGSSTASDHPQRHMIRKFIQALREQGFLDDNFNNQMNLHENRNSLATFCGDAEPKLDRVEKLLARETVEFDTVSNLMESLKTKAAGVGGKRLSTACADMQDLCTDNNAEPLQEAYRKVTWEYYVLRDCFHHILQAERAIQMSSEE</sequence>
<dbReference type="GO" id="GO:0000160">
    <property type="term" value="P:phosphorelay signal transduction system"/>
    <property type="evidence" value="ECO:0007669"/>
    <property type="project" value="UniProtKB-UniRule"/>
</dbReference>
<keyword evidence="2" id="KW-0932">Cytokinin signaling pathway</keyword>
<comment type="caution">
    <text evidence="4">The sequence shown here is derived from an EMBL/GenBank/DDBJ whole genome shotgun (WGS) entry which is preliminary data.</text>
</comment>
<feature type="compositionally biased region" description="Polar residues" evidence="3">
    <location>
        <begin position="12"/>
        <end position="24"/>
    </location>
</feature>
<gene>
    <name evidence="4" type="primary">AHP2</name>
    <name evidence="4" type="ORF">SDJN03_19573</name>
</gene>
<dbReference type="EMBL" id="JAGKQH010000013">
    <property type="protein sequence ID" value="KAG6583641.1"/>
    <property type="molecule type" value="Genomic_DNA"/>
</dbReference>
<comment type="domain">
    <text evidence="2">Histidine-containing phosphotransfer domain (HPt) contains an active histidine that mediates the phosphotransfer.</text>
</comment>
<evidence type="ECO:0000256" key="3">
    <source>
        <dbReference type="SAM" id="MobiDB-lite"/>
    </source>
</evidence>
<dbReference type="AlphaFoldDB" id="A0AAV6MLJ5"/>
<feature type="region of interest" description="Disordered" evidence="3">
    <location>
        <begin position="1"/>
        <end position="67"/>
    </location>
</feature>
<reference evidence="4 5" key="1">
    <citation type="journal article" date="2021" name="Hortic Res">
        <title>The domestication of Cucurbita argyrosperma as revealed by the genome of its wild relative.</title>
        <authorList>
            <person name="Barrera-Redondo J."/>
            <person name="Sanchez-de la Vega G."/>
            <person name="Aguirre-Liguori J.A."/>
            <person name="Castellanos-Morales G."/>
            <person name="Gutierrez-Guerrero Y.T."/>
            <person name="Aguirre-Dugua X."/>
            <person name="Aguirre-Planter E."/>
            <person name="Tenaillon M.I."/>
            <person name="Lira-Saade R."/>
            <person name="Eguiarte L.E."/>
        </authorList>
    </citation>
    <scope>NUCLEOTIDE SEQUENCE [LARGE SCALE GENOMIC DNA]</scope>
    <source>
        <strain evidence="4">JBR-2021</strain>
    </source>
</reference>
<evidence type="ECO:0000313" key="5">
    <source>
        <dbReference type="Proteomes" id="UP000685013"/>
    </source>
</evidence>
<organism evidence="4 5">
    <name type="scientific">Cucurbita argyrosperma subsp. sororia</name>
    <dbReference type="NCBI Taxonomy" id="37648"/>
    <lineage>
        <taxon>Eukaryota</taxon>
        <taxon>Viridiplantae</taxon>
        <taxon>Streptophyta</taxon>
        <taxon>Embryophyta</taxon>
        <taxon>Tracheophyta</taxon>
        <taxon>Spermatophyta</taxon>
        <taxon>Magnoliopsida</taxon>
        <taxon>eudicotyledons</taxon>
        <taxon>Gunneridae</taxon>
        <taxon>Pentapetalae</taxon>
        <taxon>rosids</taxon>
        <taxon>fabids</taxon>
        <taxon>Cucurbitales</taxon>
        <taxon>Cucurbitaceae</taxon>
        <taxon>Cucurbiteae</taxon>
        <taxon>Cucurbita</taxon>
    </lineage>
</organism>
<dbReference type="PANTHER" id="PTHR28242">
    <property type="entry name" value="PHOSPHORELAY INTERMEDIATE PROTEIN YPD1"/>
    <property type="match status" value="1"/>
</dbReference>
<comment type="function">
    <text evidence="2">Functions as a two-component phosphorelay mediators between cytokinin sensor histidine kinases and response regulators (B-type ARRs). Plays an important role in propagating cytokinin signal transduction.</text>
</comment>
<dbReference type="GO" id="GO:0009927">
    <property type="term" value="F:histidine phosphotransfer kinase activity"/>
    <property type="evidence" value="ECO:0007669"/>
    <property type="project" value="UniProtKB-UniRule"/>
</dbReference>
<evidence type="ECO:0000256" key="2">
    <source>
        <dbReference type="RuleBase" id="RU369004"/>
    </source>
</evidence>
<proteinExistence type="predicted"/>
<feature type="non-terminal residue" evidence="4">
    <location>
        <position position="1"/>
    </location>
</feature>
<dbReference type="GO" id="GO:0005829">
    <property type="term" value="C:cytosol"/>
    <property type="evidence" value="ECO:0007669"/>
    <property type="project" value="UniProtKB-SubCell"/>
</dbReference>
<accession>A0AAV6MLJ5</accession>
<name>A0AAV6MLJ5_9ROSI</name>
<comment type="subcellular location">
    <subcellularLocation>
        <location evidence="2">Cytoplasm</location>
        <location evidence="2">Cytosol</location>
    </subcellularLocation>
    <subcellularLocation>
        <location evidence="2">Nucleus</location>
    </subcellularLocation>
</comment>
<protein>
    <recommendedName>
        <fullName evidence="2">Histidine-containing phosphotransfer protein</fullName>
    </recommendedName>
</protein>
<dbReference type="Proteomes" id="UP000685013">
    <property type="component" value="Chromosome 13"/>
</dbReference>
<evidence type="ECO:0000313" key="4">
    <source>
        <dbReference type="EMBL" id="KAG6583641.1"/>
    </source>
</evidence>